<keyword evidence="7" id="KW-0464">Manganese</keyword>
<evidence type="ECO:0000256" key="4">
    <source>
        <dbReference type="ARBA" id="ARBA00022989"/>
    </source>
</evidence>
<dbReference type="InterPro" id="IPR050448">
    <property type="entry name" value="OpgB/LTA_synthase_biosynth"/>
</dbReference>
<dbReference type="RefSeq" id="WP_011526127.1">
    <property type="nucleotide sequence ID" value="NC_008011.1"/>
</dbReference>
<dbReference type="InterPro" id="IPR000917">
    <property type="entry name" value="Sulfatase_N"/>
</dbReference>
<feature type="binding site" evidence="8">
    <location>
        <position position="277"/>
    </location>
    <ligand>
        <name>Mn(2+)</name>
        <dbReference type="ChEBI" id="CHEBI:29035"/>
    </ligand>
</feature>
<feature type="transmembrane region" description="Helical" evidence="9">
    <location>
        <begin position="83"/>
        <end position="106"/>
    </location>
</feature>
<dbReference type="HOGENOM" id="CLU_014653_1_0_7"/>
<evidence type="ECO:0000256" key="8">
    <source>
        <dbReference type="PIRSR" id="PIRSR005091-3"/>
    </source>
</evidence>
<evidence type="ECO:0000256" key="1">
    <source>
        <dbReference type="ARBA" id="ARBA00004651"/>
    </source>
</evidence>
<dbReference type="Pfam" id="PF00884">
    <property type="entry name" value="Sulfatase"/>
    <property type="match status" value="1"/>
</dbReference>
<keyword evidence="7" id="KW-0479">Metal-binding</keyword>
<dbReference type="PIRSF" id="PIRSF005091">
    <property type="entry name" value="Mmb_sulf_HI1246"/>
    <property type="match status" value="1"/>
</dbReference>
<evidence type="ECO:0000256" key="6">
    <source>
        <dbReference type="PIRSR" id="PIRSR005091-1"/>
    </source>
</evidence>
<feature type="domain" description="Sulfatase N-terminal" evidence="10">
    <location>
        <begin position="270"/>
        <end position="532"/>
    </location>
</feature>
<dbReference type="KEGG" id="lip:LI0044"/>
<feature type="active site" evidence="6">
    <location>
        <position position="311"/>
    </location>
</feature>
<dbReference type="EMBL" id="AM180252">
    <property type="protein sequence ID" value="CAJ54100.1"/>
    <property type="molecule type" value="Genomic_DNA"/>
</dbReference>
<dbReference type="AlphaFoldDB" id="Q1MSC5"/>
<name>Q1MSC5_LAWIP</name>
<dbReference type="InterPro" id="IPR012160">
    <property type="entry name" value="LtaS-like"/>
</dbReference>
<dbReference type="Gene3D" id="3.40.720.10">
    <property type="entry name" value="Alkaline Phosphatase, subunit A"/>
    <property type="match status" value="1"/>
</dbReference>
<feature type="binding site" evidence="8">
    <location>
        <position position="311"/>
    </location>
    <ligand>
        <name>Mn(2+)</name>
        <dbReference type="ChEBI" id="CHEBI:29035"/>
    </ligand>
</feature>
<evidence type="ECO:0000313" key="12">
    <source>
        <dbReference type="Proteomes" id="UP000002430"/>
    </source>
</evidence>
<feature type="transmembrane region" description="Helical" evidence="9">
    <location>
        <begin position="7"/>
        <end position="32"/>
    </location>
</feature>
<dbReference type="GO" id="GO:0046872">
    <property type="term" value="F:metal ion binding"/>
    <property type="evidence" value="ECO:0007669"/>
    <property type="project" value="UniProtKB-KW"/>
</dbReference>
<dbReference type="Proteomes" id="UP000002430">
    <property type="component" value="Chromosome"/>
</dbReference>
<evidence type="ECO:0000313" key="11">
    <source>
        <dbReference type="EMBL" id="CAJ54100.1"/>
    </source>
</evidence>
<dbReference type="SUPFAM" id="SSF53649">
    <property type="entry name" value="Alkaline phosphatase-like"/>
    <property type="match status" value="1"/>
</dbReference>
<feature type="binding site" evidence="8">
    <location>
        <position position="482"/>
    </location>
    <ligand>
        <name>Mn(2+)</name>
        <dbReference type="ChEBI" id="CHEBI:29035"/>
    </ligand>
</feature>
<evidence type="ECO:0000256" key="9">
    <source>
        <dbReference type="SAM" id="Phobius"/>
    </source>
</evidence>
<feature type="transmembrane region" description="Helical" evidence="9">
    <location>
        <begin position="171"/>
        <end position="189"/>
    </location>
</feature>
<evidence type="ECO:0000256" key="5">
    <source>
        <dbReference type="ARBA" id="ARBA00023136"/>
    </source>
</evidence>
<evidence type="ECO:0000256" key="3">
    <source>
        <dbReference type="ARBA" id="ARBA00022692"/>
    </source>
</evidence>
<feature type="binding site" evidence="7">
    <location>
        <position position="429"/>
    </location>
    <ligand>
        <name>substrate</name>
    </ligand>
</feature>
<reference evidence="11 12" key="1">
    <citation type="submission" date="2005-11" db="EMBL/GenBank/DDBJ databases">
        <title>The complete genome sequence of Lawsonia intracellularis: the causative agent of proliferative enteropathy.</title>
        <authorList>
            <person name="Kaur K."/>
            <person name="Zhang Q."/>
            <person name="Beckler D."/>
            <person name="Munir S."/>
            <person name="Li L."/>
            <person name="Kinsley K."/>
            <person name="Herron L."/>
            <person name="Peterson A."/>
            <person name="May B."/>
            <person name="Singh S."/>
            <person name="Gebhart C."/>
            <person name="Kapur V."/>
        </authorList>
    </citation>
    <scope>NUCLEOTIDE SEQUENCE [LARGE SCALE GENOMIC DNA]</scope>
    <source>
        <strain evidence="11 12">PHE/MN1-00</strain>
    </source>
</reference>
<keyword evidence="3 9" id="KW-0812">Transmembrane</keyword>
<feature type="transmembrane region" description="Helical" evidence="9">
    <location>
        <begin position="44"/>
        <end position="71"/>
    </location>
</feature>
<accession>Q1MSC5</accession>
<dbReference type="PANTHER" id="PTHR47371">
    <property type="entry name" value="LIPOTEICHOIC ACID SYNTHASE"/>
    <property type="match status" value="1"/>
</dbReference>
<dbReference type="OrthoDB" id="9760224at2"/>
<dbReference type="eggNOG" id="COG1368">
    <property type="taxonomic scope" value="Bacteria"/>
</dbReference>
<keyword evidence="5 9" id="KW-0472">Membrane</keyword>
<dbReference type="InterPro" id="IPR017850">
    <property type="entry name" value="Alkaline_phosphatase_core_sf"/>
</dbReference>
<comment type="subcellular location">
    <subcellularLocation>
        <location evidence="1">Cell membrane</location>
        <topology evidence="1">Multi-pass membrane protein</topology>
    </subcellularLocation>
</comment>
<dbReference type="CDD" id="cd16015">
    <property type="entry name" value="LTA_synthase"/>
    <property type="match status" value="1"/>
</dbReference>
<evidence type="ECO:0000256" key="2">
    <source>
        <dbReference type="ARBA" id="ARBA00022475"/>
    </source>
</evidence>
<feature type="binding site" evidence="8">
    <location>
        <position position="481"/>
    </location>
    <ligand>
        <name>Mn(2+)</name>
        <dbReference type="ChEBI" id="CHEBI:29035"/>
    </ligand>
</feature>
<gene>
    <name evidence="11" type="primary">mdoB</name>
    <name evidence="11" type="ordered locus">LI0044</name>
</gene>
<keyword evidence="12" id="KW-1185">Reference proteome</keyword>
<keyword evidence="2" id="KW-1003">Cell membrane</keyword>
<dbReference type="Gene3D" id="3.30.1120.80">
    <property type="match status" value="1"/>
</dbReference>
<protein>
    <recommendedName>
        <fullName evidence="10">Sulfatase N-terminal domain-containing protein</fullName>
    </recommendedName>
</protein>
<evidence type="ECO:0000256" key="7">
    <source>
        <dbReference type="PIRSR" id="PIRSR005091-2"/>
    </source>
</evidence>
<sequence>MKYIRCIYLGLLFFIYESINQIVRVVLLIHVGTSAIDSFYSIPLILSVGFINDVFPFILITLPLAICVLLTGSRVVGKITQQILFFVFSLYTAVFLFTGAAEYLFWDELHCRFNFIAIDYLIYTTEVVKNIIESYPIIPILIGILLCSLGVSWILLRPIAKKINNIPVPSVRWFFSVWIILASITTIYSPPTFSNNALSQELSKNGIWSLFSAFRNNQLDYRQFYPVIDKKLAFELLHHELIEPNSVFFNDNSMEWRRYIHSNSPEKHLNVITIVVESLGSVSLGDRTPHLNDLSKKCLYFTNMKATGTRTVRGLEAIILSLPPTPGASIVRRPNNHNLFNTGTLFRQRGYDTVFIYGGYGYFDNMNEFFSGNGFRIIDRSTIPDEYKTFTNAWGICDEDLFDAVIREADIAYTSNKPFYHVALTTSNHRPFTYPDGRVDVPSGTSRTGAIKYTDYAIHRFLKEAKKKPWFSDTIFIIVADHTAGSAGKTVLPPDNYDIPCFIYSPAHIKSQKIDTLCCQLDIAPTLFSLLNWNYSSSFFGKNILTLSKNDGRAWIGTYQLLGYLTEKELVILEPLKNPIIESFLSSYTTATNKSNSILIQQAIAVYQTAQELFTQGKLKENMLSTPDEIILSTSQ</sequence>
<keyword evidence="4 9" id="KW-1133">Transmembrane helix</keyword>
<dbReference type="GO" id="GO:0005886">
    <property type="term" value="C:plasma membrane"/>
    <property type="evidence" value="ECO:0007669"/>
    <property type="project" value="UniProtKB-SubCell"/>
</dbReference>
<evidence type="ECO:0000259" key="10">
    <source>
        <dbReference type="Pfam" id="PF00884"/>
    </source>
</evidence>
<organism evidence="11 12">
    <name type="scientific">Lawsonia intracellularis (strain PHE/MN1-00)</name>
    <dbReference type="NCBI Taxonomy" id="363253"/>
    <lineage>
        <taxon>Bacteria</taxon>
        <taxon>Pseudomonadati</taxon>
        <taxon>Thermodesulfobacteriota</taxon>
        <taxon>Desulfovibrionia</taxon>
        <taxon>Desulfovibrionales</taxon>
        <taxon>Desulfovibrionaceae</taxon>
        <taxon>Lawsonia</taxon>
    </lineage>
</organism>
<dbReference type="PANTHER" id="PTHR47371:SF3">
    <property type="entry name" value="PHOSPHOGLYCEROL TRANSFERASE I"/>
    <property type="match status" value="1"/>
</dbReference>
<feature type="transmembrane region" description="Helical" evidence="9">
    <location>
        <begin position="137"/>
        <end position="159"/>
    </location>
</feature>
<proteinExistence type="predicted"/>